<feature type="domain" description="Beta-lactamase-related" evidence="2">
    <location>
        <begin position="37"/>
        <end position="349"/>
    </location>
</feature>
<feature type="chain" id="PRO_5020515786" evidence="1">
    <location>
        <begin position="21"/>
        <end position="378"/>
    </location>
</feature>
<organism evidence="3 4">
    <name type="scientific">Dyadobacter psychrotolerans</name>
    <dbReference type="NCBI Taxonomy" id="2541721"/>
    <lineage>
        <taxon>Bacteria</taxon>
        <taxon>Pseudomonadati</taxon>
        <taxon>Bacteroidota</taxon>
        <taxon>Cytophagia</taxon>
        <taxon>Cytophagales</taxon>
        <taxon>Spirosomataceae</taxon>
        <taxon>Dyadobacter</taxon>
    </lineage>
</organism>
<dbReference type="Proteomes" id="UP000294850">
    <property type="component" value="Unassembled WGS sequence"/>
</dbReference>
<gene>
    <name evidence="3" type="ORF">E0F88_24115</name>
</gene>
<dbReference type="Gene3D" id="3.40.710.10">
    <property type="entry name" value="DD-peptidase/beta-lactamase superfamily"/>
    <property type="match status" value="1"/>
</dbReference>
<feature type="signal peptide" evidence="1">
    <location>
        <begin position="1"/>
        <end position="20"/>
    </location>
</feature>
<dbReference type="PROSITE" id="PS51257">
    <property type="entry name" value="PROKAR_LIPOPROTEIN"/>
    <property type="match status" value="1"/>
</dbReference>
<dbReference type="RefSeq" id="WP_131960843.1">
    <property type="nucleotide sequence ID" value="NZ_SMFL01000010.1"/>
</dbReference>
<reference evidence="3 4" key="1">
    <citation type="submission" date="2019-03" db="EMBL/GenBank/DDBJ databases">
        <title>Dyadobacter AR-3-6 sp. nov., isolated from arctic soil.</title>
        <authorList>
            <person name="Chaudhary D.K."/>
        </authorList>
    </citation>
    <scope>NUCLEOTIDE SEQUENCE [LARGE SCALE GENOMIC DNA]</scope>
    <source>
        <strain evidence="3 4">AR-3-6</strain>
    </source>
</reference>
<comment type="caution">
    <text evidence="3">The sequence shown here is derived from an EMBL/GenBank/DDBJ whole genome shotgun (WGS) entry which is preliminary data.</text>
</comment>
<keyword evidence="1" id="KW-0732">Signal</keyword>
<dbReference type="SUPFAM" id="SSF56601">
    <property type="entry name" value="beta-lactamase/transpeptidase-like"/>
    <property type="match status" value="1"/>
</dbReference>
<evidence type="ECO:0000259" key="2">
    <source>
        <dbReference type="Pfam" id="PF00144"/>
    </source>
</evidence>
<dbReference type="EMBL" id="SMFL01000010">
    <property type="protein sequence ID" value="TDE12133.1"/>
    <property type="molecule type" value="Genomic_DNA"/>
</dbReference>
<dbReference type="AlphaFoldDB" id="A0A4R5DN50"/>
<dbReference type="InterPro" id="IPR050491">
    <property type="entry name" value="AmpC-like"/>
</dbReference>
<keyword evidence="4" id="KW-1185">Reference proteome</keyword>
<dbReference type="PROSITE" id="PS00146">
    <property type="entry name" value="BETA_LACTAMASE_A"/>
    <property type="match status" value="1"/>
</dbReference>
<keyword evidence="3" id="KW-0378">Hydrolase</keyword>
<protein>
    <submittedName>
        <fullName evidence="3">Class A beta-lactamase-related serine hydrolase</fullName>
    </submittedName>
</protein>
<evidence type="ECO:0000256" key="1">
    <source>
        <dbReference type="SAM" id="SignalP"/>
    </source>
</evidence>
<name>A0A4R5DN50_9BACT</name>
<evidence type="ECO:0000313" key="4">
    <source>
        <dbReference type="Proteomes" id="UP000294850"/>
    </source>
</evidence>
<proteinExistence type="predicted"/>
<accession>A0A4R5DN50</accession>
<dbReference type="PANTHER" id="PTHR46825">
    <property type="entry name" value="D-ALANYL-D-ALANINE-CARBOXYPEPTIDASE/ENDOPEPTIDASE AMPH"/>
    <property type="match status" value="1"/>
</dbReference>
<dbReference type="InterPro" id="IPR001466">
    <property type="entry name" value="Beta-lactam-related"/>
</dbReference>
<dbReference type="InterPro" id="IPR012338">
    <property type="entry name" value="Beta-lactam/transpept-like"/>
</dbReference>
<evidence type="ECO:0000313" key="3">
    <source>
        <dbReference type="EMBL" id="TDE12133.1"/>
    </source>
</evidence>
<dbReference type="GO" id="GO:0016787">
    <property type="term" value="F:hydrolase activity"/>
    <property type="evidence" value="ECO:0007669"/>
    <property type="project" value="UniProtKB-KW"/>
</dbReference>
<dbReference type="InterPro" id="IPR023650">
    <property type="entry name" value="Beta-lactam_class-A_AS"/>
</dbReference>
<sequence>MTRLLTSVFFFLLLIGCAKDDTTVEPVDKTQVDIPQVDDAVSSFMATYSVPGVSVAITKDGKLVYAKSYGKSDKTSGKDLTNATLFRIASVSKTVTGLAILKLAETGKLSLDQKVFGPQCLFGTTYTAPAGQVGNITVRQLLQHTSGGWGNSVNDPMFTNAAMSQDQLISWTLANRPLTSVPGAKYDYSNFGYCVLGKVIEKVTGQTYEQWVKANILQPSGITRMSIGGNTLADKKEDETTYYGQGGENPYIYNVARMDAHGGWIASATDLARLLVRMDGFSGKPDLLNAESMKTLTTGSTANVNYACGLAVNAYNNWWHTGSLPGTATEIVRTPDGFCWVILCNTRSTSSQFINDMDAVIWKAVNNKSTVWPNVDQF</sequence>
<dbReference type="OrthoDB" id="9793489at2"/>
<dbReference type="PANTHER" id="PTHR46825:SF7">
    <property type="entry name" value="D-ALANYL-D-ALANINE CARBOXYPEPTIDASE"/>
    <property type="match status" value="1"/>
</dbReference>
<dbReference type="Pfam" id="PF00144">
    <property type="entry name" value="Beta-lactamase"/>
    <property type="match status" value="1"/>
</dbReference>